<keyword evidence="8 15" id="KW-0479">Metal-binding</keyword>
<name>A0A1G1KTK8_9BACT</name>
<evidence type="ECO:0000256" key="1">
    <source>
        <dbReference type="ARBA" id="ARBA00001947"/>
    </source>
</evidence>
<keyword evidence="7 15" id="KW-0441">Lipid A biosynthesis</keyword>
<feature type="binding site" evidence="15">
    <location>
        <position position="238"/>
    </location>
    <ligand>
        <name>Zn(2+)</name>
        <dbReference type="ChEBI" id="CHEBI:29105"/>
    </ligand>
</feature>
<evidence type="ECO:0000256" key="15">
    <source>
        <dbReference type="HAMAP-Rule" id="MF_00388"/>
    </source>
</evidence>
<evidence type="ECO:0000256" key="11">
    <source>
        <dbReference type="ARBA" id="ARBA00023098"/>
    </source>
</evidence>
<comment type="function">
    <text evidence="2 15">Catalyzes the hydrolysis of UDP-3-O-myristoyl-N-acetylglucosamine to form UDP-3-O-myristoylglucosamine and acetate, the committed step in lipid A biosynthesis.</text>
</comment>
<dbReference type="Gene3D" id="3.30.1700.10">
    <property type="entry name" value="lpxc deacetylase, domain 2"/>
    <property type="match status" value="1"/>
</dbReference>
<dbReference type="GO" id="GO:0016020">
    <property type="term" value="C:membrane"/>
    <property type="evidence" value="ECO:0007669"/>
    <property type="project" value="GOC"/>
</dbReference>
<dbReference type="PANTHER" id="PTHR33694">
    <property type="entry name" value="UDP-3-O-ACYL-N-ACETYLGLUCOSAMINE DEACETYLASE 1, MITOCHONDRIAL-RELATED"/>
    <property type="match status" value="1"/>
</dbReference>
<dbReference type="Gene3D" id="3.10.129.10">
    <property type="entry name" value="Hotdog Thioesterase"/>
    <property type="match status" value="1"/>
</dbReference>
<gene>
    <name evidence="15" type="primary">lpxC</name>
    <name evidence="16" type="synonym">fabZ</name>
    <name evidence="17" type="ORF">A3G33_03770</name>
</gene>
<proteinExistence type="inferred from homology"/>
<dbReference type="Pfam" id="PF03331">
    <property type="entry name" value="LpxC"/>
    <property type="match status" value="1"/>
</dbReference>
<feature type="binding site" evidence="15">
    <location>
        <position position="81"/>
    </location>
    <ligand>
        <name>Zn(2+)</name>
        <dbReference type="ChEBI" id="CHEBI:29105"/>
    </ligand>
</feature>
<dbReference type="NCBIfam" id="TIGR00325">
    <property type="entry name" value="lpxC"/>
    <property type="match status" value="1"/>
</dbReference>
<dbReference type="UniPathway" id="UPA00359">
    <property type="reaction ID" value="UER00478"/>
</dbReference>
<keyword evidence="9 15" id="KW-0378">Hydrolase</keyword>
<feature type="active site" evidence="16">
    <location>
        <position position="346"/>
    </location>
</feature>
<dbReference type="InterPro" id="IPR004463">
    <property type="entry name" value="UDP-acyl_GlcNac_deAcase"/>
</dbReference>
<evidence type="ECO:0000313" key="18">
    <source>
        <dbReference type="Proteomes" id="UP000178187"/>
    </source>
</evidence>
<evidence type="ECO:0000256" key="3">
    <source>
        <dbReference type="ARBA" id="ARBA00004496"/>
    </source>
</evidence>
<dbReference type="HAMAP" id="MF_00388">
    <property type="entry name" value="LpxC"/>
    <property type="match status" value="1"/>
</dbReference>
<evidence type="ECO:0000313" key="17">
    <source>
        <dbReference type="EMBL" id="OGW95899.1"/>
    </source>
</evidence>
<evidence type="ECO:0000256" key="12">
    <source>
        <dbReference type="ARBA" id="ARBA00023239"/>
    </source>
</evidence>
<dbReference type="GO" id="GO:0009245">
    <property type="term" value="P:lipid A biosynthetic process"/>
    <property type="evidence" value="ECO:0007669"/>
    <property type="project" value="UniProtKB-UniRule"/>
</dbReference>
<reference evidence="17 18" key="1">
    <citation type="journal article" date="2016" name="Nat. Commun.">
        <title>Thousands of microbial genomes shed light on interconnected biogeochemical processes in an aquifer system.</title>
        <authorList>
            <person name="Anantharaman K."/>
            <person name="Brown C.T."/>
            <person name="Hug L.A."/>
            <person name="Sharon I."/>
            <person name="Castelle C.J."/>
            <person name="Probst A.J."/>
            <person name="Thomas B.C."/>
            <person name="Singh A."/>
            <person name="Wilkins M.J."/>
            <person name="Karaoz U."/>
            <person name="Brodie E.L."/>
            <person name="Williams K.H."/>
            <person name="Hubbard S.S."/>
            <person name="Banfield J.F."/>
        </authorList>
    </citation>
    <scope>NUCLEOTIDE SEQUENCE [LARGE SCALE GENOMIC DNA]</scope>
</reference>
<dbReference type="NCBIfam" id="NF000582">
    <property type="entry name" value="PRK00006.1"/>
    <property type="match status" value="1"/>
</dbReference>
<dbReference type="AlphaFoldDB" id="A0A1G1KTK8"/>
<comment type="similarity">
    <text evidence="16">Belongs to the thioester dehydratase family. FabZ subfamily.</text>
</comment>
<dbReference type="SUPFAM" id="SSF54637">
    <property type="entry name" value="Thioesterase/thiol ester dehydrase-isomerase"/>
    <property type="match status" value="1"/>
</dbReference>
<evidence type="ECO:0000256" key="5">
    <source>
        <dbReference type="ARBA" id="ARBA00022490"/>
    </source>
</evidence>
<dbReference type="Pfam" id="PF07977">
    <property type="entry name" value="FabA"/>
    <property type="match status" value="1"/>
</dbReference>
<dbReference type="InterPro" id="IPR020568">
    <property type="entry name" value="Ribosomal_Su5_D2-typ_SF"/>
</dbReference>
<dbReference type="HAMAP" id="MF_00406">
    <property type="entry name" value="FabZ"/>
    <property type="match status" value="1"/>
</dbReference>
<comment type="function">
    <text evidence="14 16">Involved in unsaturated fatty acids biosynthesis. Catalyzes the dehydration of short chain beta-hydroxyacyl-ACPs and long chain saturated and unsaturated beta-hydroxyacyl-ACPs.</text>
</comment>
<dbReference type="InterPro" id="IPR013114">
    <property type="entry name" value="FabA_FabZ"/>
</dbReference>
<dbReference type="FunFam" id="3.10.129.10:FF:000001">
    <property type="entry name" value="3-hydroxyacyl-[acyl-carrier-protein] dehydratase FabZ"/>
    <property type="match status" value="1"/>
</dbReference>
<keyword evidence="11 15" id="KW-0443">Lipid metabolism</keyword>
<feature type="active site" description="Proton donor" evidence="15">
    <location>
        <position position="265"/>
    </location>
</feature>
<dbReference type="GO" id="GO:0006633">
    <property type="term" value="P:fatty acid biosynthetic process"/>
    <property type="evidence" value="ECO:0007669"/>
    <property type="project" value="UniProtKB-UniRule"/>
</dbReference>
<dbReference type="InterPro" id="IPR011334">
    <property type="entry name" value="UDP-acyl_GlcNac_deAcase_C"/>
</dbReference>
<dbReference type="GO" id="GO:0019171">
    <property type="term" value="F:(3R)-hydroxyacyl-[acyl-carrier-protein] dehydratase activity"/>
    <property type="evidence" value="ECO:0007669"/>
    <property type="project" value="UniProtKB-EC"/>
</dbReference>
<evidence type="ECO:0000256" key="7">
    <source>
        <dbReference type="ARBA" id="ARBA00022556"/>
    </source>
</evidence>
<comment type="pathway">
    <text evidence="4 15">Glycolipid biosynthesis; lipid IV(A) biosynthesis; lipid IV(A) from (3R)-3-hydroxytetradecanoyl-[acyl-carrier-protein] and UDP-N-acetyl-alpha-D-glucosamine: step 2/6.</text>
</comment>
<comment type="subcellular location">
    <subcellularLocation>
        <location evidence="3 16">Cytoplasm</location>
    </subcellularLocation>
</comment>
<comment type="catalytic activity">
    <reaction evidence="13 15">
        <text>a UDP-3-O-[(3R)-3-hydroxyacyl]-N-acetyl-alpha-D-glucosamine + H2O = a UDP-3-O-[(3R)-3-hydroxyacyl]-alpha-D-glucosamine + acetate</text>
        <dbReference type="Rhea" id="RHEA:67816"/>
        <dbReference type="ChEBI" id="CHEBI:15377"/>
        <dbReference type="ChEBI" id="CHEBI:30089"/>
        <dbReference type="ChEBI" id="CHEBI:137740"/>
        <dbReference type="ChEBI" id="CHEBI:173225"/>
        <dbReference type="EC" id="3.5.1.108"/>
    </reaction>
</comment>
<evidence type="ECO:0000256" key="4">
    <source>
        <dbReference type="ARBA" id="ARBA00005002"/>
    </source>
</evidence>
<comment type="cofactor">
    <cofactor evidence="1 15">
        <name>Zn(2+)</name>
        <dbReference type="ChEBI" id="CHEBI:29105"/>
    </cofactor>
</comment>
<protein>
    <recommendedName>
        <fullName evidence="15 16">Multifunctional fusion protein</fullName>
    </recommendedName>
    <domain>
        <recommendedName>
            <fullName evidence="16">3-hydroxyacyl-[acyl-carrier-protein] dehydratase FabZ</fullName>
            <ecNumber evidence="16">4.2.1.59</ecNumber>
        </recommendedName>
        <alternativeName>
            <fullName evidence="16">(3R)-hydroxymyristoyl-[acyl-carrier-protein] dehydratase</fullName>
        </alternativeName>
        <alternativeName>
            <fullName evidence="16">Beta-hydroxyacyl-ACP dehydratase</fullName>
            <shortName evidence="16">(3R)-hydroxymyristoyl-ACP dehydrase</shortName>
        </alternativeName>
    </domain>
    <domain>
        <recommendedName>
            <fullName evidence="15">UDP-3-O-acyl-N-acetylglucosamine deacetylase</fullName>
            <shortName evidence="15">UDP-3-O-acyl-GlcNAc deacetylase</shortName>
            <ecNumber evidence="15">3.5.1.108</ecNumber>
        </recommendedName>
        <alternativeName>
            <fullName evidence="15">UDP-3-O-[R-3-hydroxymyristoyl]-N-acetylglucosamine deacetylase</fullName>
        </alternativeName>
    </domain>
</protein>
<dbReference type="NCBIfam" id="TIGR01750">
    <property type="entry name" value="fabZ"/>
    <property type="match status" value="1"/>
</dbReference>
<dbReference type="InterPro" id="IPR010084">
    <property type="entry name" value="FabZ"/>
</dbReference>
<keyword evidence="12 16" id="KW-0456">Lyase</keyword>
<dbReference type="InterPro" id="IPR015870">
    <property type="entry name" value="UDP-acyl_N-AcGlcN_deAcase_N"/>
</dbReference>
<evidence type="ECO:0000256" key="8">
    <source>
        <dbReference type="ARBA" id="ARBA00022723"/>
    </source>
</evidence>
<evidence type="ECO:0000256" key="10">
    <source>
        <dbReference type="ARBA" id="ARBA00022833"/>
    </source>
</evidence>
<dbReference type="EC" id="3.5.1.108" evidence="15"/>
<dbReference type="EC" id="4.2.1.59" evidence="16"/>
<dbReference type="PANTHER" id="PTHR33694:SF1">
    <property type="entry name" value="UDP-3-O-ACYL-N-ACETYLGLUCOSAMINE DEACETYLASE 1, MITOCHONDRIAL-RELATED"/>
    <property type="match status" value="1"/>
</dbReference>
<dbReference type="Gene3D" id="3.30.230.20">
    <property type="entry name" value="lpxc deacetylase, domain 1"/>
    <property type="match status" value="1"/>
</dbReference>
<comment type="catalytic activity">
    <reaction evidence="16">
        <text>a (3R)-hydroxyacyl-[ACP] = a (2E)-enoyl-[ACP] + H2O</text>
        <dbReference type="Rhea" id="RHEA:13097"/>
        <dbReference type="Rhea" id="RHEA-COMP:9925"/>
        <dbReference type="Rhea" id="RHEA-COMP:9945"/>
        <dbReference type="ChEBI" id="CHEBI:15377"/>
        <dbReference type="ChEBI" id="CHEBI:78784"/>
        <dbReference type="ChEBI" id="CHEBI:78827"/>
        <dbReference type="EC" id="4.2.1.59"/>
    </reaction>
</comment>
<dbReference type="CDD" id="cd01288">
    <property type="entry name" value="FabZ"/>
    <property type="match status" value="1"/>
</dbReference>
<evidence type="ECO:0000256" key="13">
    <source>
        <dbReference type="ARBA" id="ARBA00024535"/>
    </source>
</evidence>
<keyword evidence="5 16" id="KW-0963">Cytoplasm</keyword>
<accession>A0A1G1KTK8</accession>
<evidence type="ECO:0000256" key="9">
    <source>
        <dbReference type="ARBA" id="ARBA00022801"/>
    </source>
</evidence>
<evidence type="ECO:0000256" key="2">
    <source>
        <dbReference type="ARBA" id="ARBA00002923"/>
    </source>
</evidence>
<evidence type="ECO:0000256" key="6">
    <source>
        <dbReference type="ARBA" id="ARBA00022516"/>
    </source>
</evidence>
<feature type="binding site" evidence="15">
    <location>
        <position position="242"/>
    </location>
    <ligand>
        <name>Zn(2+)</name>
        <dbReference type="ChEBI" id="CHEBI:29105"/>
    </ligand>
</feature>
<dbReference type="SUPFAM" id="SSF54211">
    <property type="entry name" value="Ribosomal protein S5 domain 2-like"/>
    <property type="match status" value="2"/>
</dbReference>
<dbReference type="EMBL" id="MHFR01000056">
    <property type="protein sequence ID" value="OGW95899.1"/>
    <property type="molecule type" value="Genomic_DNA"/>
</dbReference>
<dbReference type="GO" id="GO:0046872">
    <property type="term" value="F:metal ion binding"/>
    <property type="evidence" value="ECO:0007669"/>
    <property type="project" value="UniProtKB-KW"/>
</dbReference>
<evidence type="ECO:0000256" key="14">
    <source>
        <dbReference type="ARBA" id="ARBA00025049"/>
    </source>
</evidence>
<dbReference type="InterPro" id="IPR029069">
    <property type="entry name" value="HotDog_dom_sf"/>
</dbReference>
<comment type="caution">
    <text evidence="17">The sequence shown here is derived from an EMBL/GenBank/DDBJ whole genome shotgun (WGS) entry which is preliminary data.</text>
</comment>
<keyword evidence="10 15" id="KW-0862">Zinc</keyword>
<sequence>MEYQTTVKKEIKFQGKGLHTGVVVHLTVKPAEADTGIVFIRADQNPPVRLPANLDSIRKDVSDGRRTSLENGQVRVRTIEHLLAAFHGLGVDNAMVEIDGEELPGMDGSAKEFAEKILEAGLVSQEKSRTYFSVKDPIHYEDHEKSITVFPCDKGLKLTYNLSYRSEHLIDQHFSVEVSPDIFFKELAPARTFCLKEEALLLKAKGFGQGADFSNTLVFENNQPLGNELRFFDEACRHKIVDMLGDFYLLGKPLHAHIVACRTGHLDNLKVVSILKTKVISEIINRNGMNMEKIQEFQEMDVQAIQKIIPHRYPFLLVDRIVSMVPGKTAVGLKNVTINEHFFQGHFPEHPVMPGVLIIEAMAQVGGVLMLSMPENRNKLAYFMTIEEAKFRQPVHPGDQLRMKVEIIKLRSRTGQCTGKAYVGDKLVCEAGVKFAIVDR</sequence>
<comment type="similarity">
    <text evidence="15">Belongs to the LpxC family.</text>
</comment>
<dbReference type="Proteomes" id="UP000178187">
    <property type="component" value="Unassembled WGS sequence"/>
</dbReference>
<dbReference type="GO" id="GO:0005737">
    <property type="term" value="C:cytoplasm"/>
    <property type="evidence" value="ECO:0007669"/>
    <property type="project" value="UniProtKB-SubCell"/>
</dbReference>
<dbReference type="GO" id="GO:0103117">
    <property type="term" value="F:UDP-3-O-acyl-N-acetylglucosamine deacetylase activity"/>
    <property type="evidence" value="ECO:0007669"/>
    <property type="project" value="UniProtKB-UniRule"/>
</dbReference>
<keyword evidence="6 15" id="KW-0444">Lipid biosynthesis</keyword>
<organism evidence="17 18">
    <name type="scientific">Candidatus Danuiimicrobium aquiferis</name>
    <dbReference type="NCBI Taxonomy" id="1801832"/>
    <lineage>
        <taxon>Bacteria</taxon>
        <taxon>Pseudomonadati</taxon>
        <taxon>Candidatus Omnitrophota</taxon>
        <taxon>Candidatus Danuiimicrobium</taxon>
    </lineage>
</organism>
<evidence type="ECO:0000256" key="16">
    <source>
        <dbReference type="HAMAP-Rule" id="MF_00406"/>
    </source>
</evidence>